<dbReference type="EMBL" id="JAATTO010000001">
    <property type="protein sequence ID" value="MBC9976800.1"/>
    <property type="molecule type" value="Genomic_DNA"/>
</dbReference>
<dbReference type="RefSeq" id="WP_188108328.1">
    <property type="nucleotide sequence ID" value="NZ_JAANIH010000125.1"/>
</dbReference>
<evidence type="ECO:0000313" key="1">
    <source>
        <dbReference type="EMBL" id="MBC9976800.1"/>
    </source>
</evidence>
<gene>
    <name evidence="1" type="ORF">HA482_01060</name>
</gene>
<name>A0ABR7TZQ3_9BRAD</name>
<reference evidence="1 2" key="1">
    <citation type="journal article" date="2020" name="Arch. Microbiol.">
        <title>Bradyrhizobium campsiandrae sp. nov., a nitrogen-fixing bacterial strain isolated from a native leguminous tree from the Amazon adapted to flooded conditions.</title>
        <authorList>
            <person name="Cabral Michel D."/>
            <person name="Martins da Costa E."/>
            <person name="Azarias Guimaraes A."/>
            <person name="Soares de Carvalho T."/>
            <person name="Santos de Castro Caputo P."/>
            <person name="Willems A."/>
            <person name="de Souza Moreira F.M."/>
        </authorList>
    </citation>
    <scope>NUCLEOTIDE SEQUENCE [LARGE SCALE GENOMIC DNA]</scope>
    <source>
        <strain evidence="2">INPA 384B</strain>
    </source>
</reference>
<dbReference type="Proteomes" id="UP000639516">
    <property type="component" value="Unassembled WGS sequence"/>
</dbReference>
<proteinExistence type="predicted"/>
<accession>A0ABR7TZQ3</accession>
<comment type="caution">
    <text evidence="1">The sequence shown here is derived from an EMBL/GenBank/DDBJ whole genome shotgun (WGS) entry which is preliminary data.</text>
</comment>
<evidence type="ECO:0000313" key="2">
    <source>
        <dbReference type="Proteomes" id="UP000639516"/>
    </source>
</evidence>
<sequence>MPFFSDQEPVSETLFSDRSLSTRIDMQNGRAENVVAKYSSDALLSTPTEDIVERAYDVCHLEVPVLREDKTFQADPREVTREVRDYGRVISVEITVTVHLTASADALASNLSAL</sequence>
<protein>
    <submittedName>
        <fullName evidence="1">Uncharacterized protein</fullName>
    </submittedName>
</protein>
<organism evidence="1 2">
    <name type="scientific">Bradyrhizobium campsiandrae</name>
    <dbReference type="NCBI Taxonomy" id="1729892"/>
    <lineage>
        <taxon>Bacteria</taxon>
        <taxon>Pseudomonadati</taxon>
        <taxon>Pseudomonadota</taxon>
        <taxon>Alphaproteobacteria</taxon>
        <taxon>Hyphomicrobiales</taxon>
        <taxon>Nitrobacteraceae</taxon>
        <taxon>Bradyrhizobium</taxon>
    </lineage>
</organism>
<keyword evidence="2" id="KW-1185">Reference proteome</keyword>